<dbReference type="InterPro" id="IPR011990">
    <property type="entry name" value="TPR-like_helical_dom_sf"/>
</dbReference>
<dbReference type="GO" id="GO:0043531">
    <property type="term" value="F:ADP binding"/>
    <property type="evidence" value="ECO:0007669"/>
    <property type="project" value="InterPro"/>
</dbReference>
<dbReference type="PANTHER" id="PTHR46082:SF6">
    <property type="entry name" value="AAA+ ATPASE DOMAIN-CONTAINING PROTEIN-RELATED"/>
    <property type="match status" value="1"/>
</dbReference>
<dbReference type="SUPFAM" id="SSF48452">
    <property type="entry name" value="TPR-like"/>
    <property type="match status" value="3"/>
</dbReference>
<dbReference type="Pfam" id="PF13424">
    <property type="entry name" value="TPR_12"/>
    <property type="match status" value="2"/>
</dbReference>
<dbReference type="InterPro" id="IPR053137">
    <property type="entry name" value="NLR-like"/>
</dbReference>
<dbReference type="InterPro" id="IPR027417">
    <property type="entry name" value="P-loop_NTPase"/>
</dbReference>
<organism evidence="3 4">
    <name type="scientific">Dactylonectria estremocensis</name>
    <dbReference type="NCBI Taxonomy" id="1079267"/>
    <lineage>
        <taxon>Eukaryota</taxon>
        <taxon>Fungi</taxon>
        <taxon>Dikarya</taxon>
        <taxon>Ascomycota</taxon>
        <taxon>Pezizomycotina</taxon>
        <taxon>Sordariomycetes</taxon>
        <taxon>Hypocreomycetidae</taxon>
        <taxon>Hypocreales</taxon>
        <taxon>Nectriaceae</taxon>
        <taxon>Dactylonectria</taxon>
    </lineage>
</organism>
<reference evidence="3" key="1">
    <citation type="journal article" date="2021" name="Nat. Commun.">
        <title>Genetic determinants of endophytism in the Arabidopsis root mycobiome.</title>
        <authorList>
            <person name="Mesny F."/>
            <person name="Miyauchi S."/>
            <person name="Thiergart T."/>
            <person name="Pickel B."/>
            <person name="Atanasova L."/>
            <person name="Karlsson M."/>
            <person name="Huettel B."/>
            <person name="Barry K.W."/>
            <person name="Haridas S."/>
            <person name="Chen C."/>
            <person name="Bauer D."/>
            <person name="Andreopoulos W."/>
            <person name="Pangilinan J."/>
            <person name="LaButti K."/>
            <person name="Riley R."/>
            <person name="Lipzen A."/>
            <person name="Clum A."/>
            <person name="Drula E."/>
            <person name="Henrissat B."/>
            <person name="Kohler A."/>
            <person name="Grigoriev I.V."/>
            <person name="Martin F.M."/>
            <person name="Hacquard S."/>
        </authorList>
    </citation>
    <scope>NUCLEOTIDE SEQUENCE</scope>
    <source>
        <strain evidence="3">MPI-CAGE-AT-0021</strain>
    </source>
</reference>
<evidence type="ECO:0008006" key="5">
    <source>
        <dbReference type="Google" id="ProtNLM"/>
    </source>
</evidence>
<dbReference type="InterPro" id="IPR056681">
    <property type="entry name" value="DUF7779"/>
</dbReference>
<evidence type="ECO:0000313" key="3">
    <source>
        <dbReference type="EMBL" id="KAH7108891.1"/>
    </source>
</evidence>
<name>A0A9P9CXI7_9HYPO</name>
<dbReference type="SUPFAM" id="SSF52540">
    <property type="entry name" value="P-loop containing nucleoside triphosphate hydrolases"/>
    <property type="match status" value="1"/>
</dbReference>
<evidence type="ECO:0000259" key="2">
    <source>
        <dbReference type="Pfam" id="PF25000"/>
    </source>
</evidence>
<proteinExistence type="predicted"/>
<dbReference type="InterPro" id="IPR002182">
    <property type="entry name" value="NB-ARC"/>
</dbReference>
<gene>
    <name evidence="3" type="ORF">B0J13DRAFT_600672</name>
</gene>
<comment type="caution">
    <text evidence="3">The sequence shown here is derived from an EMBL/GenBank/DDBJ whole genome shotgun (WGS) entry which is preliminary data.</text>
</comment>
<dbReference type="Pfam" id="PF00931">
    <property type="entry name" value="NB-ARC"/>
    <property type="match status" value="1"/>
</dbReference>
<feature type="domain" description="DUF7779" evidence="2">
    <location>
        <begin position="445"/>
        <end position="526"/>
    </location>
</feature>
<dbReference type="AlphaFoldDB" id="A0A9P9CXI7"/>
<dbReference type="OrthoDB" id="20872at2759"/>
<dbReference type="EMBL" id="JAGMUU010000083">
    <property type="protein sequence ID" value="KAH7108891.1"/>
    <property type="molecule type" value="Genomic_DNA"/>
</dbReference>
<evidence type="ECO:0000259" key="1">
    <source>
        <dbReference type="Pfam" id="PF00931"/>
    </source>
</evidence>
<dbReference type="Proteomes" id="UP000717696">
    <property type="component" value="Unassembled WGS sequence"/>
</dbReference>
<protein>
    <recommendedName>
        <fullName evidence="5">NB-ARC domain-containing protein</fullName>
    </recommendedName>
</protein>
<accession>A0A9P9CXI7</accession>
<dbReference type="Gene3D" id="3.40.50.300">
    <property type="entry name" value="P-loop containing nucleotide triphosphate hydrolases"/>
    <property type="match status" value="1"/>
</dbReference>
<dbReference type="Gene3D" id="1.25.40.10">
    <property type="entry name" value="Tetratricopeptide repeat domain"/>
    <property type="match status" value="2"/>
</dbReference>
<dbReference type="PANTHER" id="PTHR46082">
    <property type="entry name" value="ATP/GTP-BINDING PROTEIN-RELATED"/>
    <property type="match status" value="1"/>
</dbReference>
<dbReference type="Pfam" id="PF25000">
    <property type="entry name" value="DUF7779"/>
    <property type="match status" value="1"/>
</dbReference>
<evidence type="ECO:0000313" key="4">
    <source>
        <dbReference type="Proteomes" id="UP000717696"/>
    </source>
</evidence>
<dbReference type="Pfam" id="PF13374">
    <property type="entry name" value="TPR_10"/>
    <property type="match status" value="3"/>
</dbReference>
<keyword evidence="4" id="KW-1185">Reference proteome</keyword>
<sequence length="860" mass="96748">MAEVGLAASVIAVIDLSAKVAVLCLDYSTAVGNARADITRLRSRLDDLGTTLQGVQHLLDDRNNKALATSRKLVDSVDGCTSELVQLQSRLDPGKARKAMRRFGIRALKWPFDSKEVSDIVSNLERYERTITLGLQIDQTTLLLDIRQKIEGVSLQSEEGVSIARKPCFSLPFERDPDFVDRPDIMAWIKAQYTGPVSRMALVGMGGFGKSQVAIQFAHHVRDMSPQTSVFWVHASSKPRFEEAYRSIADNLRLPRRNDPSVDVLGLVRDWLQREEAGPWLMVLDNVDDVNLFYPSSSAGMDGARPLAVFLPKCRNGIILVTSRSMDAAEKLTGSHKAVYGISAMDDVQALQLFRNKLQGDFDENAAADLLRTLDYIPLAITQAAAYINRRAPRISVKTYLDAFRESDKKKGNLLNSDAGDLRRDDTVSNSVVTTWQVTLEQIRRERPSAANLLSFMSFFNPQGIPEFVLHNYKGDLEDNVDRDEDSDEFEDDLDVLRGYSLVSVTTTRDVCEMHSLVQFCTRAWLQVFLWAMSRHFPSGAFETWPTCQMLLPHIESMLEEEPPNENLQKWARNYRAAEKLGHKAVKTRASVLGEEHPDTLTSMNNLASTYMKQGRWKEAEGLEVRVMETTKNVLGEEHPDTLTSMNNLASTYMKQGRWKEAEELEVQVIETTKNVLGEEHPDTLRSMANLAATYRNQGRWKEAEELGVRVMEISLRVLGEEHPSTLTSIANLAATYRNQGRWKEAEELEVKVIEIRKRVLANLASTYRNQGRWKEAEELQAKELGICSKVLGEEHPSTLTSMANLAITWKDQGRSRDALALMRNCVVLRERVLGIDHPDTASSAATLANWEEASDLSQK</sequence>
<feature type="domain" description="NB-ARC" evidence="1">
    <location>
        <begin position="199"/>
        <end position="357"/>
    </location>
</feature>
<dbReference type="PRINTS" id="PR00381">
    <property type="entry name" value="KINESINLIGHT"/>
</dbReference>